<dbReference type="EMBL" id="CP165625">
    <property type="protein sequence ID" value="XDU95913.1"/>
    <property type="molecule type" value="Genomic_DNA"/>
</dbReference>
<feature type="transmembrane region" description="Helical" evidence="1">
    <location>
        <begin position="47"/>
        <end position="67"/>
    </location>
</feature>
<keyword evidence="1" id="KW-1133">Transmembrane helix</keyword>
<sequence length="154" mass="17920">MNVSSKFRQMYWARVTIGLIVGITMSIKFLQMSIMENGRFNFEYAPFWIGILISIILIIQIISILTLQTIHVYNDKIVIKYLFFTTSKTLLYDAILNIERIKIQQKVESGLVSDGYHLSAIHLTNGEQEIISPDIFENYTEIIYAIRSNLDQYK</sequence>
<feature type="transmembrane region" description="Helical" evidence="1">
    <location>
        <begin position="12"/>
        <end position="35"/>
    </location>
</feature>
<keyword evidence="1" id="KW-0812">Transmembrane</keyword>
<proteinExistence type="predicted"/>
<evidence type="ECO:0008006" key="3">
    <source>
        <dbReference type="Google" id="ProtNLM"/>
    </source>
</evidence>
<accession>A0AB39W224</accession>
<keyword evidence="1" id="KW-0472">Membrane</keyword>
<gene>
    <name evidence="2" type="ORF">AB3G34_02045</name>
</gene>
<name>A0AB39W224_9FLAO</name>
<reference evidence="2" key="1">
    <citation type="submission" date="2024-07" db="EMBL/GenBank/DDBJ databases">
        <authorList>
            <person name="Biller S.J."/>
        </authorList>
    </citation>
    <scope>NUCLEOTIDE SEQUENCE</scope>
    <source>
        <strain evidence="2">WC2409</strain>
    </source>
</reference>
<protein>
    <recommendedName>
        <fullName evidence="3">DUF304 domain-containing protein</fullName>
    </recommendedName>
</protein>
<dbReference type="AlphaFoldDB" id="A0AB39W224"/>
<organism evidence="2">
    <name type="scientific">Flavobacterium sp. WC2409</name>
    <dbReference type="NCBI Taxonomy" id="3234139"/>
    <lineage>
        <taxon>Bacteria</taxon>
        <taxon>Pseudomonadati</taxon>
        <taxon>Bacteroidota</taxon>
        <taxon>Flavobacteriia</taxon>
        <taxon>Flavobacteriales</taxon>
        <taxon>Flavobacteriaceae</taxon>
        <taxon>Flavobacterium</taxon>
    </lineage>
</organism>
<dbReference type="RefSeq" id="WP_367773962.1">
    <property type="nucleotide sequence ID" value="NZ_CP165625.1"/>
</dbReference>
<evidence type="ECO:0000256" key="1">
    <source>
        <dbReference type="SAM" id="Phobius"/>
    </source>
</evidence>
<evidence type="ECO:0000313" key="2">
    <source>
        <dbReference type="EMBL" id="XDU95913.1"/>
    </source>
</evidence>